<keyword evidence="6" id="KW-0119">Carbohydrate metabolism</keyword>
<evidence type="ECO:0000259" key="5">
    <source>
        <dbReference type="Pfam" id="PF17189"/>
    </source>
</evidence>
<dbReference type="InterPro" id="IPR017853">
    <property type="entry name" value="GH"/>
</dbReference>
<organism evidence="6 7">
    <name type="scientific">Massilia cellulosiltytica</name>
    <dbReference type="NCBI Taxonomy" id="2683234"/>
    <lineage>
        <taxon>Bacteria</taxon>
        <taxon>Pseudomonadati</taxon>
        <taxon>Pseudomonadota</taxon>
        <taxon>Betaproteobacteria</taxon>
        <taxon>Burkholderiales</taxon>
        <taxon>Oxalobacteraceae</taxon>
        <taxon>Telluria group</taxon>
        <taxon>Massilia</taxon>
    </lineage>
</organism>
<proteinExistence type="inferred from homology"/>
<feature type="chain" id="PRO_5030697971" evidence="4">
    <location>
        <begin position="29"/>
        <end position="408"/>
    </location>
</feature>
<name>A0A7X3KA67_9BURK</name>
<keyword evidence="3 6" id="KW-0378">Hydrolase</keyword>
<dbReference type="GO" id="GO:0045493">
    <property type="term" value="P:xylan catabolic process"/>
    <property type="evidence" value="ECO:0007669"/>
    <property type="project" value="UniProtKB-KW"/>
</dbReference>
<evidence type="ECO:0000313" key="7">
    <source>
        <dbReference type="Proteomes" id="UP000443353"/>
    </source>
</evidence>
<keyword evidence="6" id="KW-0858">Xylan degradation</keyword>
<dbReference type="Gene3D" id="2.60.40.1180">
    <property type="entry name" value="Golgi alpha-mannosidase II"/>
    <property type="match status" value="1"/>
</dbReference>
<keyword evidence="6" id="KW-0326">Glycosidase</keyword>
<protein>
    <submittedName>
        <fullName evidence="6">Xylanase</fullName>
    </submittedName>
</protein>
<dbReference type="SUPFAM" id="SSF51445">
    <property type="entry name" value="(Trans)glycosidases"/>
    <property type="match status" value="1"/>
</dbReference>
<dbReference type="SUPFAM" id="SSF51011">
    <property type="entry name" value="Glycosyl hydrolase domain"/>
    <property type="match status" value="1"/>
</dbReference>
<evidence type="ECO:0000313" key="6">
    <source>
        <dbReference type="EMBL" id="MVW63302.1"/>
    </source>
</evidence>
<dbReference type="GO" id="GO:0006665">
    <property type="term" value="P:sphingolipid metabolic process"/>
    <property type="evidence" value="ECO:0007669"/>
    <property type="project" value="InterPro"/>
</dbReference>
<dbReference type="PANTHER" id="PTHR11069:SF38">
    <property type="entry name" value="GLUCURONOXYLANASE XYNC"/>
    <property type="match status" value="1"/>
</dbReference>
<dbReference type="Pfam" id="PF17189">
    <property type="entry name" value="Glyco_hydro_30C"/>
    <property type="match status" value="1"/>
</dbReference>
<evidence type="ECO:0000256" key="1">
    <source>
        <dbReference type="ARBA" id="ARBA00005382"/>
    </source>
</evidence>
<dbReference type="AlphaFoldDB" id="A0A7X3KA67"/>
<dbReference type="PANTHER" id="PTHR11069">
    <property type="entry name" value="GLUCOSYLCERAMIDASE"/>
    <property type="match status" value="1"/>
</dbReference>
<keyword evidence="6" id="KW-0624">Polysaccharide degradation</keyword>
<dbReference type="RefSeq" id="WP_160410272.1">
    <property type="nucleotide sequence ID" value="NZ_WSES01000008.1"/>
</dbReference>
<feature type="domain" description="Glycosyl hydrolase family 30 beta sandwich" evidence="5">
    <location>
        <begin position="318"/>
        <end position="404"/>
    </location>
</feature>
<feature type="signal peptide" evidence="4">
    <location>
        <begin position="1"/>
        <end position="28"/>
    </location>
</feature>
<dbReference type="GO" id="GO:0016020">
    <property type="term" value="C:membrane"/>
    <property type="evidence" value="ECO:0007669"/>
    <property type="project" value="GOC"/>
</dbReference>
<comment type="similarity">
    <text evidence="1">Belongs to the glycosyl hydrolase 30 family.</text>
</comment>
<evidence type="ECO:0000256" key="2">
    <source>
        <dbReference type="ARBA" id="ARBA00022729"/>
    </source>
</evidence>
<evidence type="ECO:0000256" key="3">
    <source>
        <dbReference type="ARBA" id="ARBA00022801"/>
    </source>
</evidence>
<dbReference type="GO" id="GO:0004348">
    <property type="term" value="F:glucosylceramidase activity"/>
    <property type="evidence" value="ECO:0007669"/>
    <property type="project" value="InterPro"/>
</dbReference>
<gene>
    <name evidence="6" type="ORF">GPY61_25595</name>
</gene>
<reference evidence="6 7" key="1">
    <citation type="submission" date="2019-12" db="EMBL/GenBank/DDBJ databases">
        <authorList>
            <person name="Li C."/>
            <person name="Zhao J."/>
        </authorList>
    </citation>
    <scope>NUCLEOTIDE SEQUENCE [LARGE SCALE GENOMIC DNA]</scope>
    <source>
        <strain evidence="6 7">NEAU-DD11</strain>
    </source>
</reference>
<comment type="caution">
    <text evidence="6">The sequence shown here is derived from an EMBL/GenBank/DDBJ whole genome shotgun (WGS) entry which is preliminary data.</text>
</comment>
<dbReference type="InterPro" id="IPR033452">
    <property type="entry name" value="GH30_C"/>
</dbReference>
<keyword evidence="7" id="KW-1185">Reference proteome</keyword>
<dbReference type="EMBL" id="WSES01000008">
    <property type="protein sequence ID" value="MVW63302.1"/>
    <property type="molecule type" value="Genomic_DNA"/>
</dbReference>
<dbReference type="Proteomes" id="UP000443353">
    <property type="component" value="Unassembled WGS sequence"/>
</dbReference>
<sequence>MPHAFSRTTRRAASAIVLLSAFAAGASAQTVAINPATTYQTVRGFGGFSGAGWAAELTAAQVDAAFGTGTGQIGLSIMRLRIDPDPSKWSTQLASAQLAKAKGAILFGTPWTPPANMKTNNSLVQGSLLPSRYGDYTTHLLNFASTMQAGGAALYAISIQNEPDFAPDYESCLWNSQQFIDYLSSQGSRFGTYKVIAGESATFYKPLTDPILGSATAAPQFDIVGGHLYGVNPSDYSLARAKGKEVWMTEHFTDSTSSANDWSKAMPVALELHNSMVANYSAYVWWYIRRSYGLLTEDGNVSKRGYIMAQFAKYVRPGSVRVAATEKPYADVFVTAYKNTAGKLVVVAINNGTSQRQLQLQVGSAAPGFTKYRTTSTDNTGYAGQYTVTGGVATAWIDPGSVNTFVSQ</sequence>
<evidence type="ECO:0000256" key="4">
    <source>
        <dbReference type="SAM" id="SignalP"/>
    </source>
</evidence>
<keyword evidence="2 4" id="KW-0732">Signal</keyword>
<dbReference type="Gene3D" id="3.20.20.80">
    <property type="entry name" value="Glycosidases"/>
    <property type="match status" value="1"/>
</dbReference>
<dbReference type="InterPro" id="IPR001139">
    <property type="entry name" value="Glyco_hydro_30"/>
</dbReference>
<dbReference type="InterPro" id="IPR013780">
    <property type="entry name" value="Glyco_hydro_b"/>
</dbReference>
<accession>A0A7X3KA67</accession>